<dbReference type="Gene3D" id="3.40.50.1450">
    <property type="entry name" value="HybD-like"/>
    <property type="match status" value="1"/>
</dbReference>
<evidence type="ECO:0000256" key="2">
    <source>
        <dbReference type="ARBA" id="ARBA00022670"/>
    </source>
</evidence>
<dbReference type="PANTHER" id="PTHR30302">
    <property type="entry name" value="HYDROGENASE 1 MATURATION PROTEASE"/>
    <property type="match status" value="1"/>
</dbReference>
<proteinExistence type="inferred from homology"/>
<dbReference type="InterPro" id="IPR000671">
    <property type="entry name" value="Peptidase_A31"/>
</dbReference>
<organism evidence="5 6">
    <name type="scientific">Nocardia gamkensis</name>
    <dbReference type="NCBI Taxonomy" id="352869"/>
    <lineage>
        <taxon>Bacteria</taxon>
        <taxon>Bacillati</taxon>
        <taxon>Actinomycetota</taxon>
        <taxon>Actinomycetes</taxon>
        <taxon>Mycobacteriales</taxon>
        <taxon>Nocardiaceae</taxon>
        <taxon>Nocardia</taxon>
    </lineage>
</organism>
<keyword evidence="2 5" id="KW-0645">Protease</keyword>
<evidence type="ECO:0000256" key="1">
    <source>
        <dbReference type="ARBA" id="ARBA00006814"/>
    </source>
</evidence>
<keyword evidence="4" id="KW-0378">Hydrolase</keyword>
<name>A0A7X6L2R1_9NOCA</name>
<dbReference type="Proteomes" id="UP000540698">
    <property type="component" value="Unassembled WGS sequence"/>
</dbReference>
<keyword evidence="3" id="KW-0064">Aspartyl protease</keyword>
<protein>
    <submittedName>
        <fullName evidence="5">Hydrogenase maturation protease</fullName>
    </submittedName>
</protein>
<sequence>MLIAGIGNIFLGDDGFGPEVVRRLPPHPDPGVRAVDYGIRGMHLAYDLLDPWAALVLIDALPDRGAPGRIEVFAAAPEDTGAAHLDAHAMSPDAVFAGVRALGGALPPTVVIGCQVACVAEGIGLSEPVAAALDEAVAAVGGVLAELLSAGAPDDSEPLRRATARQED</sequence>
<gene>
    <name evidence="5" type="ORF">HGB38_10475</name>
</gene>
<reference evidence="5 6" key="1">
    <citation type="submission" date="2020-04" db="EMBL/GenBank/DDBJ databases">
        <title>MicrobeNet Type strains.</title>
        <authorList>
            <person name="Nicholson A.C."/>
        </authorList>
    </citation>
    <scope>NUCLEOTIDE SEQUENCE [LARGE SCALE GENOMIC DNA]</scope>
    <source>
        <strain evidence="5 6">DSM 44956</strain>
    </source>
</reference>
<dbReference type="RefSeq" id="WP_062974002.1">
    <property type="nucleotide sequence ID" value="NZ_JAAXOS010000004.1"/>
</dbReference>
<comment type="caution">
    <text evidence="5">The sequence shown here is derived from an EMBL/GenBank/DDBJ whole genome shotgun (WGS) entry which is preliminary data.</text>
</comment>
<dbReference type="GO" id="GO:0008047">
    <property type="term" value="F:enzyme activator activity"/>
    <property type="evidence" value="ECO:0007669"/>
    <property type="project" value="InterPro"/>
</dbReference>
<accession>A0A7X6L2R1</accession>
<dbReference type="NCBIfam" id="TIGR00072">
    <property type="entry name" value="hydrog_prot"/>
    <property type="match status" value="1"/>
</dbReference>
<dbReference type="Pfam" id="PF01750">
    <property type="entry name" value="HycI"/>
    <property type="match status" value="1"/>
</dbReference>
<dbReference type="AlphaFoldDB" id="A0A7X6L2R1"/>
<dbReference type="InterPro" id="IPR023430">
    <property type="entry name" value="Pept_HybD-like_dom_sf"/>
</dbReference>
<dbReference type="SUPFAM" id="SSF53163">
    <property type="entry name" value="HybD-like"/>
    <property type="match status" value="1"/>
</dbReference>
<evidence type="ECO:0000256" key="3">
    <source>
        <dbReference type="ARBA" id="ARBA00022750"/>
    </source>
</evidence>
<dbReference type="GO" id="GO:0004190">
    <property type="term" value="F:aspartic-type endopeptidase activity"/>
    <property type="evidence" value="ECO:0007669"/>
    <property type="project" value="UniProtKB-KW"/>
</dbReference>
<dbReference type="GO" id="GO:0016485">
    <property type="term" value="P:protein processing"/>
    <property type="evidence" value="ECO:0007669"/>
    <property type="project" value="TreeGrafter"/>
</dbReference>
<dbReference type="PANTHER" id="PTHR30302:SF1">
    <property type="entry name" value="HYDROGENASE 2 MATURATION PROTEASE"/>
    <property type="match status" value="1"/>
</dbReference>
<keyword evidence="6" id="KW-1185">Reference proteome</keyword>
<dbReference type="PRINTS" id="PR00446">
    <property type="entry name" value="HYDRGNUPTAKE"/>
</dbReference>
<dbReference type="EMBL" id="JAAXOS010000004">
    <property type="protein sequence ID" value="NKY26642.1"/>
    <property type="molecule type" value="Genomic_DNA"/>
</dbReference>
<evidence type="ECO:0000313" key="6">
    <source>
        <dbReference type="Proteomes" id="UP000540698"/>
    </source>
</evidence>
<evidence type="ECO:0000313" key="5">
    <source>
        <dbReference type="EMBL" id="NKY26642.1"/>
    </source>
</evidence>
<comment type="similarity">
    <text evidence="1">Belongs to the peptidase A31 family.</text>
</comment>
<evidence type="ECO:0000256" key="4">
    <source>
        <dbReference type="ARBA" id="ARBA00022801"/>
    </source>
</evidence>